<reference evidence="4 5" key="2">
    <citation type="submission" date="2015-10" db="EMBL/GenBank/DDBJ databases">
        <title>Draft Genome Sequence of Prosthecomicrobium hirschii ATCC 27832.</title>
        <authorList>
            <person name="Daniel J."/>
            <person name="Givan S.A."/>
            <person name="Brun Y.V."/>
            <person name="Brown P.J."/>
        </authorList>
    </citation>
    <scope>NUCLEOTIDE SEQUENCE [LARGE SCALE GENOMIC DNA]</scope>
    <source>
        <strain evidence="4 5">16</strain>
    </source>
</reference>
<dbReference type="PANTHER" id="PTHR39962">
    <property type="entry name" value="BLL4848 PROTEIN"/>
    <property type="match status" value="1"/>
</dbReference>
<feature type="region of interest" description="Disordered" evidence="1">
    <location>
        <begin position="290"/>
        <end position="329"/>
    </location>
</feature>
<dbReference type="Proteomes" id="UP000048984">
    <property type="component" value="Unassembled WGS sequence"/>
</dbReference>
<dbReference type="Pfam" id="PF06230">
    <property type="entry name" value="LpxI_C"/>
    <property type="match status" value="1"/>
</dbReference>
<dbReference type="RefSeq" id="WP_054361392.1">
    <property type="nucleotide sequence ID" value="NZ_JAPCYQ010000001.1"/>
</dbReference>
<evidence type="ECO:0000259" key="2">
    <source>
        <dbReference type="Pfam" id="PF06230"/>
    </source>
</evidence>
<dbReference type="PANTHER" id="PTHR39962:SF1">
    <property type="entry name" value="LPXI FAMILY PROTEIN"/>
    <property type="match status" value="1"/>
</dbReference>
<dbReference type="Gene3D" id="3.40.50.20">
    <property type="match status" value="1"/>
</dbReference>
<feature type="compositionally biased region" description="Gly residues" evidence="1">
    <location>
        <begin position="319"/>
        <end position="329"/>
    </location>
</feature>
<gene>
    <name evidence="4" type="ORF">ABB55_25795</name>
</gene>
<organism evidence="4 5">
    <name type="scientific">Prosthecodimorpha hirschii</name>
    <dbReference type="NCBI Taxonomy" id="665126"/>
    <lineage>
        <taxon>Bacteria</taxon>
        <taxon>Pseudomonadati</taxon>
        <taxon>Pseudomonadota</taxon>
        <taxon>Alphaproteobacteria</taxon>
        <taxon>Hyphomicrobiales</taxon>
        <taxon>Ancalomicrobiaceae</taxon>
        <taxon>Prosthecodimorpha</taxon>
    </lineage>
</organism>
<evidence type="ECO:0000313" key="4">
    <source>
        <dbReference type="EMBL" id="KPL55225.1"/>
    </source>
</evidence>
<evidence type="ECO:0000259" key="3">
    <source>
        <dbReference type="Pfam" id="PF17930"/>
    </source>
</evidence>
<evidence type="ECO:0000313" key="5">
    <source>
        <dbReference type="Proteomes" id="UP000048984"/>
    </source>
</evidence>
<accession>A0A0N8GFT6</accession>
<keyword evidence="5" id="KW-1185">Reference proteome</keyword>
<feature type="domain" description="LpxI N-terminal" evidence="3">
    <location>
        <begin position="14"/>
        <end position="142"/>
    </location>
</feature>
<sequence length="329" mass="34952">MAKRAAEPAGPRPLVILAGGGDFPLIAAEQVMEAGRPVLVVGIEGEASPEIEDFPHTWVKRGQLGKLFSIMRTFKAQDLLILGMLADRRMPTWREVDLVGLWEVLRHWRMLQDGDDTVLRKVARMVEARGFTIVQPADVIPSMIARSGLYGRYRPTDGDLADVLVAYRAAKELGRRDKGQACVASDGQVMAREDQRGTDNLLERVAAERRQTGFTGSNGVLVKCLKPGQDTRLDLPAVGPATVRNAAAAGLAGIAVEAGSTLVVDEDLMIELADRLGLFLMGFALSSAALGGQSGDGQPRGGQPQGGQPRGGPAKDGKPTGGKAKGARS</sequence>
<evidence type="ECO:0008006" key="6">
    <source>
        <dbReference type="Google" id="ProtNLM"/>
    </source>
</evidence>
<dbReference type="Gene3D" id="3.40.140.80">
    <property type="match status" value="1"/>
</dbReference>
<proteinExistence type="predicted"/>
<dbReference type="EMBL" id="LJYW01000001">
    <property type="protein sequence ID" value="KPL55225.1"/>
    <property type="molecule type" value="Genomic_DNA"/>
</dbReference>
<dbReference type="InterPro" id="IPR053174">
    <property type="entry name" value="LpxI"/>
</dbReference>
<dbReference type="InterPro" id="IPR043167">
    <property type="entry name" value="LpxI_C_sf"/>
</dbReference>
<dbReference type="Pfam" id="PF17930">
    <property type="entry name" value="LpxI_N"/>
    <property type="match status" value="1"/>
</dbReference>
<protein>
    <recommendedName>
        <fullName evidence="6">UDP-2,3-diacylglucosamine pyrophosphatase</fullName>
    </recommendedName>
</protein>
<feature type="domain" description="LpxI C-terminal" evidence="2">
    <location>
        <begin position="147"/>
        <end position="281"/>
    </location>
</feature>
<dbReference type="STRING" id="665126.ABB55_25795"/>
<reference evidence="4 5" key="1">
    <citation type="submission" date="2015-09" db="EMBL/GenBank/DDBJ databases">
        <authorList>
            <consortium name="Swine Surveillance"/>
        </authorList>
    </citation>
    <scope>NUCLEOTIDE SEQUENCE [LARGE SCALE GENOMIC DNA]</scope>
    <source>
        <strain evidence="4 5">16</strain>
    </source>
</reference>
<comment type="caution">
    <text evidence="4">The sequence shown here is derived from an EMBL/GenBank/DDBJ whole genome shotgun (WGS) entry which is preliminary data.</text>
</comment>
<dbReference type="InterPro" id="IPR041255">
    <property type="entry name" value="LpxI_N"/>
</dbReference>
<evidence type="ECO:0000256" key="1">
    <source>
        <dbReference type="SAM" id="MobiDB-lite"/>
    </source>
</evidence>
<name>A0A0N8GFT6_9HYPH</name>
<dbReference type="InterPro" id="IPR010415">
    <property type="entry name" value="LpxI_C"/>
</dbReference>
<feature type="compositionally biased region" description="Gly residues" evidence="1">
    <location>
        <begin position="292"/>
        <end position="310"/>
    </location>
</feature>
<dbReference type="AlphaFoldDB" id="A0A0N8GFT6"/>